<reference evidence="1" key="1">
    <citation type="submission" date="2022-09" db="EMBL/GenBank/DDBJ databases">
        <title>Intensive care unit water sources are persistently colonized with multi-drug resistant bacteria and are the site of extensive horizontal gene transfer of antibiotic resistance genes.</title>
        <authorList>
            <person name="Diorio-Toth L."/>
        </authorList>
    </citation>
    <scope>NUCLEOTIDE SEQUENCE</scope>
    <source>
        <strain evidence="1">GD03659</strain>
    </source>
</reference>
<sequence>MIKKAILTTTFALLAGTLAGCEDASDKRAGASASELQTAMSFLNHPVEVNEQWRLTSSDGTRSEFLLPLGSAEAKLQSERQALKAIVLAGYGGIPKKHYDELRSAVADGRVRAGPQDKRSGLIGLDQGRNVFSVNLLGPEDVALSCEINEFHTPSFAATCQWAHDGASFSIEGSPTVISHAVIHRKALEGAWSRRVGDANGGG</sequence>
<dbReference type="EMBL" id="JAOCKX010000001">
    <property type="protein sequence ID" value="MDH2129621.1"/>
    <property type="molecule type" value="Genomic_DNA"/>
</dbReference>
<dbReference type="Proteomes" id="UP001162318">
    <property type="component" value="Unassembled WGS sequence"/>
</dbReference>
<protein>
    <recommendedName>
        <fullName evidence="3">Lipoprotein</fullName>
    </recommendedName>
</protein>
<name>A0AA42WSL9_SPHYA</name>
<gene>
    <name evidence="1" type="ORF">N5J77_00675</name>
</gene>
<organism evidence="1 2">
    <name type="scientific">Sphingobium yanoikuyae</name>
    <name type="common">Sphingomonas yanoikuyae</name>
    <dbReference type="NCBI Taxonomy" id="13690"/>
    <lineage>
        <taxon>Bacteria</taxon>
        <taxon>Pseudomonadati</taxon>
        <taxon>Pseudomonadota</taxon>
        <taxon>Alphaproteobacteria</taxon>
        <taxon>Sphingomonadales</taxon>
        <taxon>Sphingomonadaceae</taxon>
        <taxon>Sphingobium</taxon>
    </lineage>
</organism>
<dbReference type="PROSITE" id="PS51257">
    <property type="entry name" value="PROKAR_LIPOPROTEIN"/>
    <property type="match status" value="1"/>
</dbReference>
<accession>A0AA42WSL9</accession>
<proteinExistence type="predicted"/>
<dbReference type="AlphaFoldDB" id="A0AA42WSL9"/>
<comment type="caution">
    <text evidence="1">The sequence shown here is derived from an EMBL/GenBank/DDBJ whole genome shotgun (WGS) entry which is preliminary data.</text>
</comment>
<evidence type="ECO:0008006" key="3">
    <source>
        <dbReference type="Google" id="ProtNLM"/>
    </source>
</evidence>
<dbReference type="RefSeq" id="WP_279728472.1">
    <property type="nucleotide sequence ID" value="NZ_JAOCKX010000001.1"/>
</dbReference>
<evidence type="ECO:0000313" key="1">
    <source>
        <dbReference type="EMBL" id="MDH2129621.1"/>
    </source>
</evidence>
<evidence type="ECO:0000313" key="2">
    <source>
        <dbReference type="Proteomes" id="UP001162318"/>
    </source>
</evidence>